<evidence type="ECO:0000313" key="1">
    <source>
        <dbReference type="EMBL" id="KAK8040887.1"/>
    </source>
</evidence>
<protein>
    <submittedName>
        <fullName evidence="1">Uncharacterized protein</fullName>
    </submittedName>
</protein>
<accession>A0ABR1T2S8</accession>
<name>A0ABR1T2S8_9PEZI</name>
<dbReference type="Proteomes" id="UP001480595">
    <property type="component" value="Unassembled WGS sequence"/>
</dbReference>
<keyword evidence="2" id="KW-1185">Reference proteome</keyword>
<reference evidence="1 2" key="1">
    <citation type="submission" date="2023-01" db="EMBL/GenBank/DDBJ databases">
        <title>Analysis of 21 Apiospora genomes using comparative genomics revels a genus with tremendous synthesis potential of carbohydrate active enzymes and secondary metabolites.</title>
        <authorList>
            <person name="Sorensen T."/>
        </authorList>
    </citation>
    <scope>NUCLEOTIDE SEQUENCE [LARGE SCALE GENOMIC DNA]</scope>
    <source>
        <strain evidence="1 2">CBS 135458</strain>
    </source>
</reference>
<dbReference type="GeneID" id="92098366"/>
<evidence type="ECO:0000313" key="2">
    <source>
        <dbReference type="Proteomes" id="UP001480595"/>
    </source>
</evidence>
<comment type="caution">
    <text evidence="1">The sequence shown here is derived from an EMBL/GenBank/DDBJ whole genome shotgun (WGS) entry which is preliminary data.</text>
</comment>
<organism evidence="1 2">
    <name type="scientific">Apiospora phragmitis</name>
    <dbReference type="NCBI Taxonomy" id="2905665"/>
    <lineage>
        <taxon>Eukaryota</taxon>
        <taxon>Fungi</taxon>
        <taxon>Dikarya</taxon>
        <taxon>Ascomycota</taxon>
        <taxon>Pezizomycotina</taxon>
        <taxon>Sordariomycetes</taxon>
        <taxon>Xylariomycetidae</taxon>
        <taxon>Amphisphaeriales</taxon>
        <taxon>Apiosporaceae</taxon>
        <taxon>Apiospora</taxon>
    </lineage>
</organism>
<sequence length="161" mass="17300">MPSFLSTLLKEVELSTPSDDETVRTVLGVPKSNGEHSSPASSPLAFWIQQPSCAVSYAAAARNHVAGRSPESSPTRASPTRIALPLETKENISAITKAALKPHFRAGSINADQYTAINRDLSRKLYMQVPDEGLDHDTRIKCETLASKEVAKAVADLKTGV</sequence>
<dbReference type="EMBL" id="JAQQWL010000015">
    <property type="protein sequence ID" value="KAK8040887.1"/>
    <property type="molecule type" value="Genomic_DNA"/>
</dbReference>
<dbReference type="RefSeq" id="XP_066708432.1">
    <property type="nucleotide sequence ID" value="XM_066865303.1"/>
</dbReference>
<proteinExistence type="predicted"/>
<gene>
    <name evidence="1" type="ORF">PG994_013894</name>
</gene>